<name>A0A7W7VJX1_9ACTN</name>
<proteinExistence type="predicted"/>
<evidence type="ECO:0000313" key="2">
    <source>
        <dbReference type="EMBL" id="MBB4913051.1"/>
    </source>
</evidence>
<dbReference type="RefSeq" id="WP_184711880.1">
    <property type="nucleotide sequence ID" value="NZ_JACHJP010000001.1"/>
</dbReference>
<keyword evidence="1" id="KW-0732">Signal</keyword>
<feature type="signal peptide" evidence="1">
    <location>
        <begin position="1"/>
        <end position="28"/>
    </location>
</feature>
<protein>
    <recommendedName>
        <fullName evidence="4">Secreted protein</fullName>
    </recommendedName>
</protein>
<keyword evidence="3" id="KW-1185">Reference proteome</keyword>
<feature type="chain" id="PRO_5030870856" description="Secreted protein" evidence="1">
    <location>
        <begin position="29"/>
        <end position="101"/>
    </location>
</feature>
<dbReference type="EMBL" id="JACHJP010000001">
    <property type="protein sequence ID" value="MBB4913051.1"/>
    <property type="molecule type" value="Genomic_DNA"/>
</dbReference>
<evidence type="ECO:0008006" key="4">
    <source>
        <dbReference type="Google" id="ProtNLM"/>
    </source>
</evidence>
<reference evidence="2 3" key="1">
    <citation type="submission" date="2020-08" db="EMBL/GenBank/DDBJ databases">
        <title>Genomic Encyclopedia of Type Strains, Phase III (KMG-III): the genomes of soil and plant-associated and newly described type strains.</title>
        <authorList>
            <person name="Whitman W."/>
        </authorList>
    </citation>
    <scope>NUCLEOTIDE SEQUENCE [LARGE SCALE GENOMIC DNA]</scope>
    <source>
        <strain evidence="2 3">CECT 8840</strain>
    </source>
</reference>
<evidence type="ECO:0000256" key="1">
    <source>
        <dbReference type="SAM" id="SignalP"/>
    </source>
</evidence>
<evidence type="ECO:0000313" key="3">
    <source>
        <dbReference type="Proteomes" id="UP000552644"/>
    </source>
</evidence>
<dbReference type="Proteomes" id="UP000552644">
    <property type="component" value="Unassembled WGS sequence"/>
</dbReference>
<sequence length="101" mass="10149">MSLIKRFTVTVAAALLAGPLLTVPAAHAAGTYVCESGTFFERGPVGGPPLWHAWGNPCTGSGDGGAGVITISSGPSAGTYRCDRVTLLSPTWASGSACVKL</sequence>
<dbReference type="AlphaFoldDB" id="A0A7W7VJX1"/>
<comment type="caution">
    <text evidence="2">The sequence shown here is derived from an EMBL/GenBank/DDBJ whole genome shotgun (WGS) entry which is preliminary data.</text>
</comment>
<accession>A0A7W7VJX1</accession>
<organism evidence="2 3">
    <name type="scientific">Streptosporangium saharense</name>
    <dbReference type="NCBI Taxonomy" id="1706840"/>
    <lineage>
        <taxon>Bacteria</taxon>
        <taxon>Bacillati</taxon>
        <taxon>Actinomycetota</taxon>
        <taxon>Actinomycetes</taxon>
        <taxon>Streptosporangiales</taxon>
        <taxon>Streptosporangiaceae</taxon>
        <taxon>Streptosporangium</taxon>
    </lineage>
</organism>
<gene>
    <name evidence="2" type="ORF">FHS44_000123</name>
</gene>